<reference evidence="8 9" key="1">
    <citation type="submission" date="2017-05" db="EMBL/GenBank/DDBJ databases">
        <title>Vagococcus spp. assemblies.</title>
        <authorList>
            <person name="Gulvik C.A."/>
        </authorList>
    </citation>
    <scope>NUCLEOTIDE SEQUENCE [LARGE SCALE GENOMIC DNA]</scope>
    <source>
        <strain evidence="8 9">LMG 24798</strain>
    </source>
</reference>
<dbReference type="InterPro" id="IPR003370">
    <property type="entry name" value="Chromate_transpt"/>
</dbReference>
<evidence type="ECO:0008006" key="10">
    <source>
        <dbReference type="Google" id="ProtNLM"/>
    </source>
</evidence>
<comment type="subcellular location">
    <subcellularLocation>
        <location evidence="1">Cell membrane</location>
        <topology evidence="1">Multi-pass membrane protein</topology>
    </subcellularLocation>
</comment>
<sequence length="191" mass="20822">MTYNSCGECDMKRFMTIFKLFALASTLTFSGGLATVPMLHEEIVIKRNEMSSESFYHYVSLGQTMPGVQVVSVACLLGYKINGRWGRYAASLGAIAPVLVIMTALTAAYRLLPQTGIIVYVMSAFRATAGVYILEAVLGMYPHVTNGKKKLKFIVPLVAVMLAFLPISSVLILIVYGVLAVISVWLGKDLL</sequence>
<dbReference type="PANTHER" id="PTHR43663">
    <property type="entry name" value="CHROMATE TRANSPORT PROTEIN-RELATED"/>
    <property type="match status" value="1"/>
</dbReference>
<dbReference type="InterPro" id="IPR052518">
    <property type="entry name" value="CHR_Transporter"/>
</dbReference>
<keyword evidence="4 7" id="KW-0812">Transmembrane</keyword>
<dbReference type="GO" id="GO:0015109">
    <property type="term" value="F:chromate transmembrane transporter activity"/>
    <property type="evidence" value="ECO:0007669"/>
    <property type="project" value="InterPro"/>
</dbReference>
<evidence type="ECO:0000313" key="9">
    <source>
        <dbReference type="Proteomes" id="UP000286773"/>
    </source>
</evidence>
<dbReference type="Pfam" id="PF02417">
    <property type="entry name" value="Chromate_transp"/>
    <property type="match status" value="1"/>
</dbReference>
<dbReference type="AlphaFoldDB" id="A0A430AWY5"/>
<keyword evidence="3" id="KW-1003">Cell membrane</keyword>
<proteinExistence type="inferred from homology"/>
<evidence type="ECO:0000256" key="6">
    <source>
        <dbReference type="ARBA" id="ARBA00023136"/>
    </source>
</evidence>
<evidence type="ECO:0000256" key="2">
    <source>
        <dbReference type="ARBA" id="ARBA00005262"/>
    </source>
</evidence>
<feature type="transmembrane region" description="Helical" evidence="7">
    <location>
        <begin position="117"/>
        <end position="141"/>
    </location>
</feature>
<feature type="transmembrane region" description="Helical" evidence="7">
    <location>
        <begin position="153"/>
        <end position="186"/>
    </location>
</feature>
<dbReference type="GO" id="GO:0005886">
    <property type="term" value="C:plasma membrane"/>
    <property type="evidence" value="ECO:0007669"/>
    <property type="project" value="UniProtKB-SubCell"/>
</dbReference>
<evidence type="ECO:0000313" key="8">
    <source>
        <dbReference type="EMBL" id="RSU12555.1"/>
    </source>
</evidence>
<gene>
    <name evidence="8" type="ORF">CBF27_06165</name>
</gene>
<comment type="similarity">
    <text evidence="2">Belongs to the chromate ion transporter (CHR) (TC 2.A.51) family.</text>
</comment>
<feature type="transmembrane region" description="Helical" evidence="7">
    <location>
        <begin position="55"/>
        <end position="77"/>
    </location>
</feature>
<keyword evidence="5 7" id="KW-1133">Transmembrane helix</keyword>
<feature type="transmembrane region" description="Helical" evidence="7">
    <location>
        <begin position="20"/>
        <end position="40"/>
    </location>
</feature>
<evidence type="ECO:0000256" key="5">
    <source>
        <dbReference type="ARBA" id="ARBA00022989"/>
    </source>
</evidence>
<protein>
    <recommendedName>
        <fullName evidence="10">Chromate transporter</fullName>
    </recommendedName>
</protein>
<dbReference type="EMBL" id="NGKC01000005">
    <property type="protein sequence ID" value="RSU12555.1"/>
    <property type="molecule type" value="Genomic_DNA"/>
</dbReference>
<evidence type="ECO:0000256" key="1">
    <source>
        <dbReference type="ARBA" id="ARBA00004651"/>
    </source>
</evidence>
<feature type="transmembrane region" description="Helical" evidence="7">
    <location>
        <begin position="89"/>
        <end position="111"/>
    </location>
</feature>
<dbReference type="PANTHER" id="PTHR43663:SF1">
    <property type="entry name" value="CHROMATE TRANSPORTER"/>
    <property type="match status" value="1"/>
</dbReference>
<dbReference type="OrthoDB" id="9027281at2"/>
<dbReference type="Proteomes" id="UP000286773">
    <property type="component" value="Unassembled WGS sequence"/>
</dbReference>
<evidence type="ECO:0000256" key="4">
    <source>
        <dbReference type="ARBA" id="ARBA00022692"/>
    </source>
</evidence>
<accession>A0A430AWY5</accession>
<name>A0A430AWY5_9ENTE</name>
<comment type="caution">
    <text evidence="8">The sequence shown here is derived from an EMBL/GenBank/DDBJ whole genome shotgun (WGS) entry which is preliminary data.</text>
</comment>
<evidence type="ECO:0000256" key="7">
    <source>
        <dbReference type="SAM" id="Phobius"/>
    </source>
</evidence>
<keyword evidence="6 7" id="KW-0472">Membrane</keyword>
<evidence type="ECO:0000256" key="3">
    <source>
        <dbReference type="ARBA" id="ARBA00022475"/>
    </source>
</evidence>
<organism evidence="8 9">
    <name type="scientific">Vagococcus acidifermentans</name>
    <dbReference type="NCBI Taxonomy" id="564710"/>
    <lineage>
        <taxon>Bacteria</taxon>
        <taxon>Bacillati</taxon>
        <taxon>Bacillota</taxon>
        <taxon>Bacilli</taxon>
        <taxon>Lactobacillales</taxon>
        <taxon>Enterococcaceae</taxon>
        <taxon>Vagococcus</taxon>
    </lineage>
</organism>
<keyword evidence="9" id="KW-1185">Reference proteome</keyword>